<sequence>MAGGVRPHKIRVNSVNPGNVDTDMNRPESYATGRTGISRQGVSIYFRQNANWSRVDANG</sequence>
<evidence type="ECO:0000313" key="3">
    <source>
        <dbReference type="Proteomes" id="UP000094527"/>
    </source>
</evidence>
<feature type="compositionally biased region" description="Basic residues" evidence="1">
    <location>
        <begin position="1"/>
        <end position="11"/>
    </location>
</feature>
<dbReference type="Proteomes" id="UP000094527">
    <property type="component" value="Unassembled WGS sequence"/>
</dbReference>
<feature type="region of interest" description="Disordered" evidence="1">
    <location>
        <begin position="1"/>
        <end position="35"/>
    </location>
</feature>
<dbReference type="Gene3D" id="3.40.50.720">
    <property type="entry name" value="NAD(P)-binding Rossmann-like Domain"/>
    <property type="match status" value="1"/>
</dbReference>
<proteinExistence type="predicted"/>
<protein>
    <submittedName>
        <fullName evidence="2">D-erythrulose reductase</fullName>
    </submittedName>
</protein>
<evidence type="ECO:0000256" key="1">
    <source>
        <dbReference type="SAM" id="MobiDB-lite"/>
    </source>
</evidence>
<comment type="caution">
    <text evidence="2">The sequence shown here is derived from an EMBL/GenBank/DDBJ whole genome shotgun (WGS) entry which is preliminary data.</text>
</comment>
<reference evidence="2 3" key="1">
    <citation type="journal article" date="2016" name="Genome Biol. Evol.">
        <title>Gene Family Evolution Reflects Adaptation to Soil Environmental Stressors in the Genome of the Collembolan Orchesella cincta.</title>
        <authorList>
            <person name="Faddeeva-Vakhrusheva A."/>
            <person name="Derks M.F."/>
            <person name="Anvar S.Y."/>
            <person name="Agamennone V."/>
            <person name="Suring W."/>
            <person name="Smit S."/>
            <person name="van Straalen N.M."/>
            <person name="Roelofs D."/>
        </authorList>
    </citation>
    <scope>NUCLEOTIDE SEQUENCE [LARGE SCALE GENOMIC DNA]</scope>
    <source>
        <tissue evidence="2">Mixed pool</tissue>
    </source>
</reference>
<accession>A0A1D2M2D0</accession>
<evidence type="ECO:0000313" key="2">
    <source>
        <dbReference type="EMBL" id="ODM87125.1"/>
    </source>
</evidence>
<gene>
    <name evidence="2" type="ORF">Ocin01_19556</name>
</gene>
<keyword evidence="3" id="KW-1185">Reference proteome</keyword>
<dbReference type="AlphaFoldDB" id="A0A1D2M2D0"/>
<dbReference type="InterPro" id="IPR036291">
    <property type="entry name" value="NAD(P)-bd_dom_sf"/>
</dbReference>
<dbReference type="OrthoDB" id="1888931at2759"/>
<dbReference type="EMBL" id="LJIJ01006107">
    <property type="protein sequence ID" value="ODM87125.1"/>
    <property type="molecule type" value="Genomic_DNA"/>
</dbReference>
<organism evidence="2 3">
    <name type="scientific">Orchesella cincta</name>
    <name type="common">Springtail</name>
    <name type="synonym">Podura cincta</name>
    <dbReference type="NCBI Taxonomy" id="48709"/>
    <lineage>
        <taxon>Eukaryota</taxon>
        <taxon>Metazoa</taxon>
        <taxon>Ecdysozoa</taxon>
        <taxon>Arthropoda</taxon>
        <taxon>Hexapoda</taxon>
        <taxon>Collembola</taxon>
        <taxon>Entomobryomorpha</taxon>
        <taxon>Entomobryoidea</taxon>
        <taxon>Orchesellidae</taxon>
        <taxon>Orchesellinae</taxon>
        <taxon>Orchesella</taxon>
    </lineage>
</organism>
<dbReference type="SUPFAM" id="SSF51735">
    <property type="entry name" value="NAD(P)-binding Rossmann-fold domains"/>
    <property type="match status" value="1"/>
</dbReference>
<name>A0A1D2M2D0_ORCCI</name>